<feature type="compositionally biased region" description="Polar residues" evidence="1">
    <location>
        <begin position="39"/>
        <end position="51"/>
    </location>
</feature>
<feature type="compositionally biased region" description="Basic and acidic residues" evidence="1">
    <location>
        <begin position="52"/>
        <end position="65"/>
    </location>
</feature>
<protein>
    <submittedName>
        <fullName evidence="2">Uncharacterized protein</fullName>
    </submittedName>
</protein>
<gene>
    <name evidence="2" type="ORF">BEMITA_LOCUS10970</name>
</gene>
<reference evidence="2" key="1">
    <citation type="submission" date="2021-12" db="EMBL/GenBank/DDBJ databases">
        <authorList>
            <person name="King R."/>
        </authorList>
    </citation>
    <scope>NUCLEOTIDE SEQUENCE</scope>
</reference>
<proteinExistence type="predicted"/>
<sequence>MMGERGVAGKGSRRNNPVSSRSVDSMSIKKRSGPVRQLSLPQASQRSLQKRSSVELNDRKFDKDNNNNTTTKKTTPPPKTPELGTLLISASSINKQNGDAEKKSRSKERITTAGRGGGAVGARGVRPHGRSAWPGASAVKTVKARRVPLRASRSSPSGVKACRGRRRLVRPLPARARWGTTGTRSSSPGSSSPRGSDRRGATGIHEAEPGDLPGKSRECGGCEPESGLQCRRCAQSGEPVLGHLD</sequence>
<feature type="compositionally biased region" description="Basic and acidic residues" evidence="1">
    <location>
        <begin position="98"/>
        <end position="110"/>
    </location>
</feature>
<feature type="region of interest" description="Disordered" evidence="1">
    <location>
        <begin position="1"/>
        <end position="228"/>
    </location>
</feature>
<dbReference type="EMBL" id="OU963867">
    <property type="protein sequence ID" value="CAH0392451.1"/>
    <property type="molecule type" value="Genomic_DNA"/>
</dbReference>
<organism evidence="2 3">
    <name type="scientific">Bemisia tabaci</name>
    <name type="common">Sweetpotato whitefly</name>
    <name type="synonym">Aleurodes tabaci</name>
    <dbReference type="NCBI Taxonomy" id="7038"/>
    <lineage>
        <taxon>Eukaryota</taxon>
        <taxon>Metazoa</taxon>
        <taxon>Ecdysozoa</taxon>
        <taxon>Arthropoda</taxon>
        <taxon>Hexapoda</taxon>
        <taxon>Insecta</taxon>
        <taxon>Pterygota</taxon>
        <taxon>Neoptera</taxon>
        <taxon>Paraneoptera</taxon>
        <taxon>Hemiptera</taxon>
        <taxon>Sternorrhyncha</taxon>
        <taxon>Aleyrodoidea</taxon>
        <taxon>Aleyrodidae</taxon>
        <taxon>Aleyrodinae</taxon>
        <taxon>Bemisia</taxon>
    </lineage>
</organism>
<feature type="compositionally biased region" description="Polar residues" evidence="1">
    <location>
        <begin position="88"/>
        <end position="97"/>
    </location>
</feature>
<feature type="compositionally biased region" description="Low complexity" evidence="1">
    <location>
        <begin position="14"/>
        <end position="25"/>
    </location>
</feature>
<feature type="compositionally biased region" description="Low complexity" evidence="1">
    <location>
        <begin position="170"/>
        <end position="194"/>
    </location>
</feature>
<dbReference type="Proteomes" id="UP001152759">
    <property type="component" value="Chromosome 6"/>
</dbReference>
<accession>A0A9P0AKJ3</accession>
<evidence type="ECO:0000313" key="3">
    <source>
        <dbReference type="Proteomes" id="UP001152759"/>
    </source>
</evidence>
<keyword evidence="3" id="KW-1185">Reference proteome</keyword>
<evidence type="ECO:0000256" key="1">
    <source>
        <dbReference type="SAM" id="MobiDB-lite"/>
    </source>
</evidence>
<name>A0A9P0AKJ3_BEMTA</name>
<feature type="compositionally biased region" description="Basic and acidic residues" evidence="1">
    <location>
        <begin position="195"/>
        <end position="220"/>
    </location>
</feature>
<dbReference type="AlphaFoldDB" id="A0A9P0AKJ3"/>
<evidence type="ECO:0000313" key="2">
    <source>
        <dbReference type="EMBL" id="CAH0392451.1"/>
    </source>
</evidence>